<reference evidence="2" key="1">
    <citation type="journal article" date="2021" name="Proc. Natl. Acad. Sci. U.S.A.">
        <title>A Catalog of Tens of Thousands of Viruses from Human Metagenomes Reveals Hidden Associations with Chronic Diseases.</title>
        <authorList>
            <person name="Tisza M.J."/>
            <person name="Buck C.B."/>
        </authorList>
    </citation>
    <scope>NUCLEOTIDE SEQUENCE</scope>
    <source>
        <strain evidence="2">Ctz7e2</strain>
    </source>
</reference>
<evidence type="ECO:0000313" key="2">
    <source>
        <dbReference type="EMBL" id="DAD76856.1"/>
    </source>
</evidence>
<dbReference type="Gene3D" id="3.40.50.10400">
    <property type="entry name" value="Hypothetical protein PA1492"/>
    <property type="match status" value="1"/>
</dbReference>
<feature type="domain" description="DUF4326" evidence="1">
    <location>
        <begin position="116"/>
        <end position="228"/>
    </location>
</feature>
<proteinExistence type="predicted"/>
<dbReference type="InterPro" id="IPR025518">
    <property type="entry name" value="DUF4406"/>
</dbReference>
<dbReference type="Pfam" id="PF14216">
    <property type="entry name" value="DUF4326"/>
    <property type="match status" value="1"/>
</dbReference>
<dbReference type="SUPFAM" id="SSF52309">
    <property type="entry name" value="N-(deoxy)ribosyltransferase-like"/>
    <property type="match status" value="1"/>
</dbReference>
<accession>A0A8S5M3Y5</accession>
<dbReference type="InterPro" id="IPR025475">
    <property type="entry name" value="DUF4326"/>
</dbReference>
<dbReference type="Pfam" id="PF14359">
    <property type="entry name" value="DUF4406"/>
    <property type="match status" value="1"/>
</dbReference>
<name>A0A8S5M3Y5_9CAUD</name>
<evidence type="ECO:0000259" key="1">
    <source>
        <dbReference type="Pfam" id="PF14216"/>
    </source>
</evidence>
<organism evidence="2">
    <name type="scientific">Siphoviridae sp. ctz7e2</name>
    <dbReference type="NCBI Taxonomy" id="2826526"/>
    <lineage>
        <taxon>Viruses</taxon>
        <taxon>Duplodnaviria</taxon>
        <taxon>Heunggongvirae</taxon>
        <taxon>Uroviricota</taxon>
        <taxon>Caudoviricetes</taxon>
    </lineage>
</organism>
<protein>
    <recommendedName>
        <fullName evidence="1">DUF4326 domain-containing protein</fullName>
    </recommendedName>
</protein>
<sequence length="239" mass="26580">MRVYIAGPITGTDDYQERFSAAEAALADAGHTPLSPTSVEPPADGTWEGWMRATTSLMVTADGIALLPGWETSRGARIEHDWMTSVGLLARPLQAWTSTPTPGGPPVPVRIQRRSTRGWRMHANAVNACSVPTYQSRWKSPFSIKADGGNWLVQDSWYGDVYARRGTRREAHAVAADMYRENLTHRQACSLPWWFHYPTVEEIAYRLRGRDIACWCPLDMPCHGDVLLDIANAEAGDAR</sequence>
<dbReference type="EMBL" id="BK014810">
    <property type="protein sequence ID" value="DAD76856.1"/>
    <property type="molecule type" value="Genomic_DNA"/>
</dbReference>